<evidence type="ECO:0000256" key="5">
    <source>
        <dbReference type="ARBA" id="ARBA00023004"/>
    </source>
</evidence>
<keyword evidence="5" id="KW-0408">Iron</keyword>
<evidence type="ECO:0000256" key="3">
    <source>
        <dbReference type="ARBA" id="ARBA00022964"/>
    </source>
</evidence>
<evidence type="ECO:0000256" key="1">
    <source>
        <dbReference type="ARBA" id="ARBA00005896"/>
    </source>
</evidence>
<name>A0ABY4W7G1_9PROT</name>
<dbReference type="EMBL" id="CP098747">
    <property type="protein sequence ID" value="USG63117.1"/>
    <property type="molecule type" value="Genomic_DNA"/>
</dbReference>
<keyword evidence="3 7" id="KW-0223">Dioxygenase</keyword>
<keyword evidence="4" id="KW-0560">Oxidoreductase</keyword>
<dbReference type="Pfam" id="PF02668">
    <property type="entry name" value="TauD"/>
    <property type="match status" value="1"/>
</dbReference>
<dbReference type="Gene3D" id="3.60.130.10">
    <property type="entry name" value="Clavaminate synthase-like"/>
    <property type="match status" value="1"/>
</dbReference>
<dbReference type="PANTHER" id="PTHR30468:SF1">
    <property type="entry name" value="ALPHA-KETOGLUTARATE-DEPENDENT SULFONATE DIOXYGENASE"/>
    <property type="match status" value="1"/>
</dbReference>
<gene>
    <name evidence="7" type="ORF">NBZ79_09030</name>
</gene>
<protein>
    <submittedName>
        <fullName evidence="7">TauD/TfdA family dioxygenase</fullName>
    </submittedName>
</protein>
<dbReference type="InterPro" id="IPR051323">
    <property type="entry name" value="AtsK-like"/>
</dbReference>
<reference evidence="7" key="1">
    <citation type="submission" date="2022-06" db="EMBL/GenBank/DDBJ databases">
        <title>Sneathiella actinostolidae sp. nov., isolated from a sea anemonein the Western Pacific Ocean.</title>
        <authorList>
            <person name="Wei M.J."/>
        </authorList>
    </citation>
    <scope>NUCLEOTIDE SEQUENCE</scope>
    <source>
        <strain evidence="7">PHK-P5</strain>
    </source>
</reference>
<dbReference type="InterPro" id="IPR042098">
    <property type="entry name" value="TauD-like_sf"/>
</dbReference>
<sequence length="285" mass="32005">MSKQSISFHRTNGGVGAFVEDIDLSQPLQPETSKEIKKGLGEHGVLFFRNQKLNPKAHEAFAEGLGVIDVNRFFKPVEGFPKIAEVRKEPEQVYAIGEDWHTDHSYDQIPALGSILLAKELPRHGGDTMFANMYLAYDALSDGFKEIVDSLQAEHSSRHQFGGQSAVSRNADDTGGRLGNPELATQDAIHPVVIRHPISGKKALYVNKAFTLGIVGWSRAESKALLDFLYDHASRPEFTYRFEWAEGSMAMWDNRATWHRALNDYHGERRLMHRITLQGEELFAG</sequence>
<evidence type="ECO:0000256" key="4">
    <source>
        <dbReference type="ARBA" id="ARBA00023002"/>
    </source>
</evidence>
<accession>A0ABY4W7G1</accession>
<dbReference type="Proteomes" id="UP001056291">
    <property type="component" value="Chromosome"/>
</dbReference>
<feature type="domain" description="TauD/TfdA-like" evidence="6">
    <location>
        <begin position="18"/>
        <end position="276"/>
    </location>
</feature>
<dbReference type="RefSeq" id="WP_251937694.1">
    <property type="nucleotide sequence ID" value="NZ_CP098747.1"/>
</dbReference>
<dbReference type="GO" id="GO:0051213">
    <property type="term" value="F:dioxygenase activity"/>
    <property type="evidence" value="ECO:0007669"/>
    <property type="project" value="UniProtKB-KW"/>
</dbReference>
<dbReference type="SUPFAM" id="SSF51197">
    <property type="entry name" value="Clavaminate synthase-like"/>
    <property type="match status" value="1"/>
</dbReference>
<proteinExistence type="inferred from homology"/>
<dbReference type="PANTHER" id="PTHR30468">
    <property type="entry name" value="ALPHA-KETOGLUTARATE-DEPENDENT SULFONATE DIOXYGENASE"/>
    <property type="match status" value="1"/>
</dbReference>
<evidence type="ECO:0000259" key="6">
    <source>
        <dbReference type="Pfam" id="PF02668"/>
    </source>
</evidence>
<keyword evidence="2" id="KW-0479">Metal-binding</keyword>
<evidence type="ECO:0000313" key="7">
    <source>
        <dbReference type="EMBL" id="USG63117.1"/>
    </source>
</evidence>
<dbReference type="InterPro" id="IPR003819">
    <property type="entry name" value="TauD/TfdA-like"/>
</dbReference>
<keyword evidence="8" id="KW-1185">Reference proteome</keyword>
<evidence type="ECO:0000256" key="2">
    <source>
        <dbReference type="ARBA" id="ARBA00022723"/>
    </source>
</evidence>
<comment type="similarity">
    <text evidence="1">Belongs to the TfdA dioxygenase family.</text>
</comment>
<organism evidence="7 8">
    <name type="scientific">Sneathiella marina</name>
    <dbReference type="NCBI Taxonomy" id="2950108"/>
    <lineage>
        <taxon>Bacteria</taxon>
        <taxon>Pseudomonadati</taxon>
        <taxon>Pseudomonadota</taxon>
        <taxon>Alphaproteobacteria</taxon>
        <taxon>Sneathiellales</taxon>
        <taxon>Sneathiellaceae</taxon>
        <taxon>Sneathiella</taxon>
    </lineage>
</organism>
<evidence type="ECO:0000313" key="8">
    <source>
        <dbReference type="Proteomes" id="UP001056291"/>
    </source>
</evidence>